<proteinExistence type="inferred from homology"/>
<dbReference type="SUPFAM" id="SSF52540">
    <property type="entry name" value="P-loop containing nucleoside triphosphate hydrolases"/>
    <property type="match status" value="1"/>
</dbReference>
<keyword evidence="5" id="KW-0611">Plant defense</keyword>
<name>A0A8T0PMS4_PANVG</name>
<dbReference type="CDD" id="cd14798">
    <property type="entry name" value="RX-CC_like"/>
    <property type="match status" value="1"/>
</dbReference>
<evidence type="ECO:0000256" key="1">
    <source>
        <dbReference type="ARBA" id="ARBA00008894"/>
    </source>
</evidence>
<dbReference type="Pfam" id="PF00931">
    <property type="entry name" value="NB-ARC"/>
    <property type="match status" value="1"/>
</dbReference>
<dbReference type="InterPro" id="IPR002182">
    <property type="entry name" value="NB-ARC"/>
</dbReference>
<dbReference type="PANTHER" id="PTHR19338">
    <property type="entry name" value="TRANSLOCASE OF INNER MITOCHONDRIAL MEMBRANE 13 HOMOLOG"/>
    <property type="match status" value="1"/>
</dbReference>
<dbReference type="EMBL" id="CM029051">
    <property type="protein sequence ID" value="KAG2560376.1"/>
    <property type="molecule type" value="Genomic_DNA"/>
</dbReference>
<accession>A0A8T0PMS4</accession>
<evidence type="ECO:0000256" key="4">
    <source>
        <dbReference type="ARBA" id="ARBA00022741"/>
    </source>
</evidence>
<feature type="domain" description="Disease resistance N-terminal" evidence="7">
    <location>
        <begin position="10"/>
        <end position="90"/>
    </location>
</feature>
<dbReference type="GO" id="GO:0043531">
    <property type="term" value="F:ADP binding"/>
    <property type="evidence" value="ECO:0007669"/>
    <property type="project" value="InterPro"/>
</dbReference>
<organism evidence="8 9">
    <name type="scientific">Panicum virgatum</name>
    <name type="common">Blackwell switchgrass</name>
    <dbReference type="NCBI Taxonomy" id="38727"/>
    <lineage>
        <taxon>Eukaryota</taxon>
        <taxon>Viridiplantae</taxon>
        <taxon>Streptophyta</taxon>
        <taxon>Embryophyta</taxon>
        <taxon>Tracheophyta</taxon>
        <taxon>Spermatophyta</taxon>
        <taxon>Magnoliopsida</taxon>
        <taxon>Liliopsida</taxon>
        <taxon>Poales</taxon>
        <taxon>Poaceae</taxon>
        <taxon>PACMAD clade</taxon>
        <taxon>Panicoideae</taxon>
        <taxon>Panicodae</taxon>
        <taxon>Paniceae</taxon>
        <taxon>Panicinae</taxon>
        <taxon>Panicum</taxon>
        <taxon>Panicum sect. Hiantes</taxon>
    </lineage>
</organism>
<protein>
    <recommendedName>
        <fullName evidence="10">Rx N-terminal domain-containing protein</fullName>
    </recommendedName>
</protein>
<gene>
    <name evidence="8" type="ORF">PVAP13_8KG056584</name>
</gene>
<dbReference type="InterPro" id="IPR027417">
    <property type="entry name" value="P-loop_NTPase"/>
</dbReference>
<evidence type="ECO:0000313" key="9">
    <source>
        <dbReference type="Proteomes" id="UP000823388"/>
    </source>
</evidence>
<evidence type="ECO:0000313" key="8">
    <source>
        <dbReference type="EMBL" id="KAG2560376.1"/>
    </source>
</evidence>
<keyword evidence="4" id="KW-0547">Nucleotide-binding</keyword>
<sequence length="233" mass="26080">MAGVLDALASYVQNMLTEMAKEEVSMLLGVSGEIHKMGVKLADLKIFLADADRRNITDQSVHAWVRELRDTMYEAMDILDLCQLKAMEQGPRRDMGCFNPLLFCMRNPLHAHDIGSRIKKLNQRLDDIKARSTSFNFVILSSYEDSGRKVVSAAYPSTVETTGGLDESGLVGETIEEETRNLVDVLIKDEQTHKEYHKIMVFAIVGPGGIGKTTLAKKVFNNDIIQQVFTKKI</sequence>
<dbReference type="PANTHER" id="PTHR19338:SF73">
    <property type="entry name" value="DISEASE RESISTANCE PROTEIN RGA2-LIKE"/>
    <property type="match status" value="1"/>
</dbReference>
<dbReference type="GO" id="GO:0006952">
    <property type="term" value="P:defense response"/>
    <property type="evidence" value="ECO:0007669"/>
    <property type="project" value="UniProtKB-KW"/>
</dbReference>
<comment type="similarity">
    <text evidence="1">Belongs to the disease resistance NB-LRR family.</text>
</comment>
<dbReference type="Pfam" id="PF18052">
    <property type="entry name" value="Rx_N"/>
    <property type="match status" value="1"/>
</dbReference>
<evidence type="ECO:0000256" key="5">
    <source>
        <dbReference type="ARBA" id="ARBA00022821"/>
    </source>
</evidence>
<dbReference type="InterPro" id="IPR038005">
    <property type="entry name" value="RX-like_CC"/>
</dbReference>
<evidence type="ECO:0000256" key="3">
    <source>
        <dbReference type="ARBA" id="ARBA00022737"/>
    </source>
</evidence>
<dbReference type="Gene3D" id="3.40.50.300">
    <property type="entry name" value="P-loop containing nucleotide triphosphate hydrolases"/>
    <property type="match status" value="1"/>
</dbReference>
<keyword evidence="3" id="KW-0677">Repeat</keyword>
<keyword evidence="9" id="KW-1185">Reference proteome</keyword>
<evidence type="ECO:0000256" key="2">
    <source>
        <dbReference type="ARBA" id="ARBA00022614"/>
    </source>
</evidence>
<dbReference type="InterPro" id="IPR041118">
    <property type="entry name" value="Rx_N"/>
</dbReference>
<dbReference type="Gene3D" id="1.20.5.4130">
    <property type="match status" value="1"/>
</dbReference>
<comment type="caution">
    <text evidence="8">The sequence shown here is derived from an EMBL/GenBank/DDBJ whole genome shotgun (WGS) entry which is preliminary data.</text>
</comment>
<feature type="domain" description="NB-ARC" evidence="6">
    <location>
        <begin position="193"/>
        <end position="229"/>
    </location>
</feature>
<evidence type="ECO:0008006" key="10">
    <source>
        <dbReference type="Google" id="ProtNLM"/>
    </source>
</evidence>
<dbReference type="AlphaFoldDB" id="A0A8T0PMS4"/>
<evidence type="ECO:0000259" key="7">
    <source>
        <dbReference type="Pfam" id="PF18052"/>
    </source>
</evidence>
<reference evidence="8" key="1">
    <citation type="submission" date="2020-05" db="EMBL/GenBank/DDBJ databases">
        <title>WGS assembly of Panicum virgatum.</title>
        <authorList>
            <person name="Lovell J.T."/>
            <person name="Jenkins J."/>
            <person name="Shu S."/>
            <person name="Juenger T.E."/>
            <person name="Schmutz J."/>
        </authorList>
    </citation>
    <scope>NUCLEOTIDE SEQUENCE</scope>
    <source>
        <strain evidence="8">AP13</strain>
    </source>
</reference>
<keyword evidence="2" id="KW-0433">Leucine-rich repeat</keyword>
<dbReference type="Proteomes" id="UP000823388">
    <property type="component" value="Chromosome 8K"/>
</dbReference>
<evidence type="ECO:0000259" key="6">
    <source>
        <dbReference type="Pfam" id="PF00931"/>
    </source>
</evidence>